<organism evidence="2 3">
    <name type="scientific">Aureibacillus halotolerans</name>
    <dbReference type="NCBI Taxonomy" id="1508390"/>
    <lineage>
        <taxon>Bacteria</taxon>
        <taxon>Bacillati</taxon>
        <taxon>Bacillota</taxon>
        <taxon>Bacilli</taxon>
        <taxon>Bacillales</taxon>
        <taxon>Bacillaceae</taxon>
        <taxon>Aureibacillus</taxon>
    </lineage>
</organism>
<evidence type="ECO:0000313" key="2">
    <source>
        <dbReference type="EMBL" id="TDQ36227.1"/>
    </source>
</evidence>
<keyword evidence="3" id="KW-1185">Reference proteome</keyword>
<evidence type="ECO:0000256" key="1">
    <source>
        <dbReference type="SAM" id="Phobius"/>
    </source>
</evidence>
<feature type="transmembrane region" description="Helical" evidence="1">
    <location>
        <begin position="27"/>
        <end position="48"/>
    </location>
</feature>
<gene>
    <name evidence="2" type="ORF">EV213_11916</name>
</gene>
<evidence type="ECO:0000313" key="3">
    <source>
        <dbReference type="Proteomes" id="UP000295632"/>
    </source>
</evidence>
<feature type="transmembrane region" description="Helical" evidence="1">
    <location>
        <begin position="93"/>
        <end position="110"/>
    </location>
</feature>
<keyword evidence="1" id="KW-1133">Transmembrane helix</keyword>
<dbReference type="AlphaFoldDB" id="A0A4V6PWE0"/>
<protein>
    <submittedName>
        <fullName evidence="2">Uncharacterized protein</fullName>
    </submittedName>
</protein>
<accession>A0A4V6PWE0</accession>
<feature type="transmembrane region" description="Helical" evidence="1">
    <location>
        <begin position="146"/>
        <end position="166"/>
    </location>
</feature>
<feature type="transmembrane region" description="Helical" evidence="1">
    <location>
        <begin position="68"/>
        <end position="86"/>
    </location>
</feature>
<feature type="transmembrane region" description="Helical" evidence="1">
    <location>
        <begin position="116"/>
        <end position="134"/>
    </location>
</feature>
<name>A0A4V6PWE0_9BACI</name>
<reference evidence="2 3" key="1">
    <citation type="submission" date="2019-03" db="EMBL/GenBank/DDBJ databases">
        <title>Genomic Encyclopedia of Type Strains, Phase IV (KMG-IV): sequencing the most valuable type-strain genomes for metagenomic binning, comparative biology and taxonomic classification.</title>
        <authorList>
            <person name="Goeker M."/>
        </authorList>
    </citation>
    <scope>NUCLEOTIDE SEQUENCE [LARGE SCALE GENOMIC DNA]</scope>
    <source>
        <strain evidence="2 3">DSM 28697</strain>
    </source>
</reference>
<comment type="caution">
    <text evidence="2">The sequence shown here is derived from an EMBL/GenBank/DDBJ whole genome shotgun (WGS) entry which is preliminary data.</text>
</comment>
<keyword evidence="1" id="KW-0812">Transmembrane</keyword>
<proteinExistence type="predicted"/>
<dbReference type="OrthoDB" id="3697173at2"/>
<dbReference type="RefSeq" id="WP_133581755.1">
    <property type="nucleotide sequence ID" value="NZ_SNYJ01000019.1"/>
</dbReference>
<dbReference type="Proteomes" id="UP000295632">
    <property type="component" value="Unassembled WGS sequence"/>
</dbReference>
<keyword evidence="1" id="KW-0472">Membrane</keyword>
<dbReference type="EMBL" id="SNYJ01000019">
    <property type="protein sequence ID" value="TDQ36227.1"/>
    <property type="molecule type" value="Genomic_DNA"/>
</dbReference>
<sequence>MYAAVFGMFSVSWFGWAQENPKKSWRVPLGIASGLGFIVCGIGIYLSIGHWGEATALSDPEAFTNYVTFVWIEFVLAAVGAIVLLVKKHKEYMAPWIAFVVGVHFIWLKAVFQDPSLYVLAGLLIIVSIVAIPISKRMQVASSAITGIGAGTSLFAFAILGLLRFFNVS</sequence>